<name>A0ABN7WZ50_GIGMA</name>
<comment type="caution">
    <text evidence="2">The sequence shown here is derived from an EMBL/GenBank/DDBJ whole genome shotgun (WGS) entry which is preliminary data.</text>
</comment>
<feature type="non-terminal residue" evidence="2">
    <location>
        <position position="262"/>
    </location>
</feature>
<dbReference type="InterPro" id="IPR006553">
    <property type="entry name" value="Leu-rich_rpt_Cys-con_subtyp"/>
</dbReference>
<dbReference type="InterPro" id="IPR032675">
    <property type="entry name" value="LRR_dom_sf"/>
</dbReference>
<evidence type="ECO:0000313" key="3">
    <source>
        <dbReference type="Proteomes" id="UP000789901"/>
    </source>
</evidence>
<dbReference type="PANTHER" id="PTHR13318">
    <property type="entry name" value="PARTNER OF PAIRED, ISOFORM B-RELATED"/>
    <property type="match status" value="1"/>
</dbReference>
<gene>
    <name evidence="2" type="ORF">GMARGA_LOCUS36913</name>
</gene>
<dbReference type="EMBL" id="CAJVQB010074709">
    <property type="protein sequence ID" value="CAG8844112.1"/>
    <property type="molecule type" value="Genomic_DNA"/>
</dbReference>
<keyword evidence="3" id="KW-1185">Reference proteome</keyword>
<reference evidence="2 3" key="1">
    <citation type="submission" date="2021-06" db="EMBL/GenBank/DDBJ databases">
        <authorList>
            <person name="Kallberg Y."/>
            <person name="Tangrot J."/>
            <person name="Rosling A."/>
        </authorList>
    </citation>
    <scope>NUCLEOTIDE SEQUENCE [LARGE SCALE GENOMIC DNA]</scope>
    <source>
        <strain evidence="2 3">120-4 pot B 10/14</strain>
    </source>
</reference>
<proteinExistence type="predicted"/>
<dbReference type="InterPro" id="IPR057207">
    <property type="entry name" value="FBXL15_LRR"/>
</dbReference>
<dbReference type="SMART" id="SM00367">
    <property type="entry name" value="LRR_CC"/>
    <property type="match status" value="4"/>
</dbReference>
<dbReference type="Gene3D" id="3.80.10.10">
    <property type="entry name" value="Ribonuclease Inhibitor"/>
    <property type="match status" value="1"/>
</dbReference>
<protein>
    <submittedName>
        <fullName evidence="2">43675_t:CDS:1</fullName>
    </submittedName>
</protein>
<sequence length="262" mass="30290">MSHPLILSELLENIFSFLAKDKALYLALFVNRLWYHCSAPILWRHIEFFIEGYRQNRYSKDMSGPLYWQLRKFKRVMCGKTKPPYCSKMVYLKLAGLKISDELLSTILHFCSDINFLILDRSHSFSNIPIIEIAKYCLKLLHLSFDACTAITNRCVSEIAQYCPNLKYIIYLNLNGQPSINDESIRAIARSCVNFQHLDLLFNEIITDEAICAIATGCPDMRNYFLEGCERITDKSIKKIADLNKNLQNISLISCYKITDDA</sequence>
<evidence type="ECO:0000259" key="1">
    <source>
        <dbReference type="Pfam" id="PF25372"/>
    </source>
</evidence>
<evidence type="ECO:0000313" key="2">
    <source>
        <dbReference type="EMBL" id="CAG8844112.1"/>
    </source>
</evidence>
<dbReference type="Pfam" id="PF25372">
    <property type="entry name" value="DUF7885"/>
    <property type="match status" value="1"/>
</dbReference>
<feature type="domain" description="F-box/LRR-repeat protein 15-like leucin rich repeat" evidence="1">
    <location>
        <begin position="86"/>
        <end position="241"/>
    </location>
</feature>
<dbReference type="SUPFAM" id="SSF52047">
    <property type="entry name" value="RNI-like"/>
    <property type="match status" value="1"/>
</dbReference>
<dbReference type="Proteomes" id="UP000789901">
    <property type="component" value="Unassembled WGS sequence"/>
</dbReference>
<accession>A0ABN7WZ50</accession>
<organism evidence="2 3">
    <name type="scientific">Gigaspora margarita</name>
    <dbReference type="NCBI Taxonomy" id="4874"/>
    <lineage>
        <taxon>Eukaryota</taxon>
        <taxon>Fungi</taxon>
        <taxon>Fungi incertae sedis</taxon>
        <taxon>Mucoromycota</taxon>
        <taxon>Glomeromycotina</taxon>
        <taxon>Glomeromycetes</taxon>
        <taxon>Diversisporales</taxon>
        <taxon>Gigasporaceae</taxon>
        <taxon>Gigaspora</taxon>
    </lineage>
</organism>